<evidence type="ECO:0008006" key="4">
    <source>
        <dbReference type="Google" id="ProtNLM"/>
    </source>
</evidence>
<keyword evidence="1" id="KW-0812">Transmembrane</keyword>
<evidence type="ECO:0000313" key="3">
    <source>
        <dbReference type="Proteomes" id="UP000002663"/>
    </source>
</evidence>
<dbReference type="AlphaFoldDB" id="A0AAN1SIP3"/>
<gene>
    <name evidence="2" type="ordered locus">TEH_20390</name>
</gene>
<keyword evidence="1" id="KW-1133">Transmembrane helix</keyword>
<dbReference type="KEGG" id="thl:TEH_20390"/>
<name>A0AAN1SIP3_TETHN</name>
<organism evidence="2 3">
    <name type="scientific">Tetragenococcus halophilus (strain DSM 20338 / JCM 20259 / NCIMB 9735 / NBRC 12172)</name>
    <name type="common">Pediococcus halophilus</name>
    <dbReference type="NCBI Taxonomy" id="945021"/>
    <lineage>
        <taxon>Bacteria</taxon>
        <taxon>Bacillati</taxon>
        <taxon>Bacillota</taxon>
        <taxon>Bacilli</taxon>
        <taxon>Lactobacillales</taxon>
        <taxon>Enterococcaceae</taxon>
        <taxon>Tetragenococcus</taxon>
    </lineage>
</organism>
<dbReference type="Proteomes" id="UP000002663">
    <property type="component" value="Chromosome"/>
</dbReference>
<dbReference type="RefSeq" id="WP_014125406.1">
    <property type="nucleotide sequence ID" value="NC_016052.1"/>
</dbReference>
<evidence type="ECO:0000313" key="2">
    <source>
        <dbReference type="EMBL" id="BAK95366.1"/>
    </source>
</evidence>
<keyword evidence="1" id="KW-0472">Membrane</keyword>
<sequence length="98" mass="11203">MRKEVARPKEAVTQIKQGKLDMKDIFVILGSTAIGYFSKNFVPEILEIAYIVTYPIILYLLLSPSDVAGKKNLQVLLQLLRKDQQIYHAIVQRRSKEG</sequence>
<reference evidence="2 3" key="1">
    <citation type="submission" date="2011-01" db="EMBL/GenBank/DDBJ databases">
        <title>Whole genome sequence of Tetragenococcus halophilus NBRC 12172.</title>
        <authorList>
            <person name="Nakazawa H."/>
            <person name="Omata S."/>
            <person name="Koga C."/>
            <person name="Watanabe Y."/>
            <person name="Katano Y."/>
            <person name="Ito N."/>
            <person name="Tsukatani N."/>
            <person name="Ankai A."/>
            <person name="Oguchi A."/>
            <person name="Fukui S."/>
            <person name="Yashiro I."/>
            <person name="Kamata S."/>
            <person name="Hashimoto Y."/>
            <person name="Yamazaki J."/>
            <person name="Taguchi H."/>
            <person name="Tanaka A."/>
            <person name="Koyama T."/>
            <person name="Ichige A."/>
            <person name="Hanya Y."/>
            <person name="Tanikawa S."/>
            <person name="Yamazaki S."/>
            <person name="Fujita N."/>
        </authorList>
    </citation>
    <scope>NUCLEOTIDE SEQUENCE [LARGE SCALE GENOMIC DNA]</scope>
    <source>
        <strain evidence="3">DSM 20338 / JCM 20259 / NCIMB 9735 / NBRC 12172</strain>
    </source>
</reference>
<feature type="transmembrane region" description="Helical" evidence="1">
    <location>
        <begin position="44"/>
        <end position="62"/>
    </location>
</feature>
<accession>A0AAN1SIP3</accession>
<dbReference type="EMBL" id="AP012046">
    <property type="protein sequence ID" value="BAK95366.1"/>
    <property type="molecule type" value="Genomic_DNA"/>
</dbReference>
<evidence type="ECO:0000256" key="1">
    <source>
        <dbReference type="SAM" id="Phobius"/>
    </source>
</evidence>
<proteinExistence type="predicted"/>
<protein>
    <recommendedName>
        <fullName evidence="4">PrgI family protein</fullName>
    </recommendedName>
</protein>